<accession>A0ABV7JG67</accession>
<protein>
    <submittedName>
        <fullName evidence="2">FkbM family methyltransferase</fullName>
    </submittedName>
</protein>
<evidence type="ECO:0000259" key="1">
    <source>
        <dbReference type="Pfam" id="PF05050"/>
    </source>
</evidence>
<dbReference type="RefSeq" id="WP_157892841.1">
    <property type="nucleotide sequence ID" value="NZ_JBHRTS010000007.1"/>
</dbReference>
<comment type="caution">
    <text evidence="2">The sequence shown here is derived from an EMBL/GenBank/DDBJ whole genome shotgun (WGS) entry which is preliminary data.</text>
</comment>
<dbReference type="GO" id="GO:0032259">
    <property type="term" value="P:methylation"/>
    <property type="evidence" value="ECO:0007669"/>
    <property type="project" value="UniProtKB-KW"/>
</dbReference>
<organism evidence="2 3">
    <name type="scientific">Marinicella sediminis</name>
    <dbReference type="NCBI Taxonomy" id="1792834"/>
    <lineage>
        <taxon>Bacteria</taxon>
        <taxon>Pseudomonadati</taxon>
        <taxon>Pseudomonadota</taxon>
        <taxon>Gammaproteobacteria</taxon>
        <taxon>Lysobacterales</taxon>
        <taxon>Marinicellaceae</taxon>
        <taxon>Marinicella</taxon>
    </lineage>
</organism>
<dbReference type="EMBL" id="JBHRTS010000007">
    <property type="protein sequence ID" value="MFC3195263.1"/>
    <property type="molecule type" value="Genomic_DNA"/>
</dbReference>
<dbReference type="Proteomes" id="UP001595533">
    <property type="component" value="Unassembled WGS sequence"/>
</dbReference>
<dbReference type="NCBIfam" id="TIGR01444">
    <property type="entry name" value="fkbM_fam"/>
    <property type="match status" value="1"/>
</dbReference>
<keyword evidence="2" id="KW-0808">Transferase</keyword>
<dbReference type="InterPro" id="IPR029063">
    <property type="entry name" value="SAM-dependent_MTases_sf"/>
</dbReference>
<dbReference type="InterPro" id="IPR052514">
    <property type="entry name" value="SAM-dependent_MTase"/>
</dbReference>
<dbReference type="PANTHER" id="PTHR34203:SF15">
    <property type="entry name" value="SLL1173 PROTEIN"/>
    <property type="match status" value="1"/>
</dbReference>
<gene>
    <name evidence="2" type="ORF">ACFODZ_13500</name>
</gene>
<feature type="domain" description="Methyltransferase FkbM" evidence="1">
    <location>
        <begin position="75"/>
        <end position="199"/>
    </location>
</feature>
<dbReference type="GO" id="GO:0008168">
    <property type="term" value="F:methyltransferase activity"/>
    <property type="evidence" value="ECO:0007669"/>
    <property type="project" value="UniProtKB-KW"/>
</dbReference>
<dbReference type="InterPro" id="IPR006342">
    <property type="entry name" value="FkbM_mtfrase"/>
</dbReference>
<dbReference type="Gene3D" id="3.40.50.150">
    <property type="entry name" value="Vaccinia Virus protein VP39"/>
    <property type="match status" value="1"/>
</dbReference>
<proteinExistence type="predicted"/>
<reference evidence="3" key="1">
    <citation type="journal article" date="2019" name="Int. J. Syst. Evol. Microbiol.">
        <title>The Global Catalogue of Microorganisms (GCM) 10K type strain sequencing project: providing services to taxonomists for standard genome sequencing and annotation.</title>
        <authorList>
            <consortium name="The Broad Institute Genomics Platform"/>
            <consortium name="The Broad Institute Genome Sequencing Center for Infectious Disease"/>
            <person name="Wu L."/>
            <person name="Ma J."/>
        </authorList>
    </citation>
    <scope>NUCLEOTIDE SEQUENCE [LARGE SCALE GENOMIC DNA]</scope>
    <source>
        <strain evidence="3">KCTC 42953</strain>
    </source>
</reference>
<name>A0ABV7JG67_9GAMM</name>
<dbReference type="Pfam" id="PF05050">
    <property type="entry name" value="Methyltransf_21"/>
    <property type="match status" value="1"/>
</dbReference>
<keyword evidence="2" id="KW-0489">Methyltransferase</keyword>
<evidence type="ECO:0000313" key="2">
    <source>
        <dbReference type="EMBL" id="MFC3195263.1"/>
    </source>
</evidence>
<evidence type="ECO:0000313" key="3">
    <source>
        <dbReference type="Proteomes" id="UP001595533"/>
    </source>
</evidence>
<keyword evidence="3" id="KW-1185">Reference proteome</keyword>
<sequence>MPNNWLGKQLAQWLRKQVINGSELPLDLAIGEVRMRCHLTDNVSERGFVFMPWRWDAIERQVMTEALPAEGVFVDIGANVGIYSAQAITGLNRLGTVLAIEANPRLTNRLNFNLQATRDHRKEKPRIEVINTGISDVSGEFTLYLDDDNLGASSLLEKESGSSQIQVPCQPLLEVIDQQKLSRIDVIKCDIEGAEDRALIPFLMDAPHHLLPHCFIFENNQQLWEGELLEVLKQRSYLETHRTRMNFIYQLRQPIHFNAREKHVKRGVPVIS</sequence>
<dbReference type="PANTHER" id="PTHR34203">
    <property type="entry name" value="METHYLTRANSFERASE, FKBM FAMILY PROTEIN"/>
    <property type="match status" value="1"/>
</dbReference>
<dbReference type="SUPFAM" id="SSF53335">
    <property type="entry name" value="S-adenosyl-L-methionine-dependent methyltransferases"/>
    <property type="match status" value="1"/>
</dbReference>